<dbReference type="Proteomes" id="UP000005710">
    <property type="component" value="Unassembled WGS sequence"/>
</dbReference>
<dbReference type="OrthoDB" id="9799835at2"/>
<dbReference type="PROSITE" id="PS00045">
    <property type="entry name" value="HISTONE_LIKE"/>
    <property type="match status" value="1"/>
</dbReference>
<dbReference type="PANTHER" id="PTHR33175">
    <property type="entry name" value="DNA-BINDING PROTEIN HU"/>
    <property type="match status" value="1"/>
</dbReference>
<name>K6PP77_9FIRM</name>
<proteinExistence type="inferred from homology"/>
<evidence type="ECO:0000256" key="1">
    <source>
        <dbReference type="ARBA" id="ARBA00010529"/>
    </source>
</evidence>
<dbReference type="HOGENOM" id="CLU_105066_3_1_9"/>
<reference evidence="5" key="2">
    <citation type="submission" date="2012-10" db="EMBL/GenBank/DDBJ databases">
        <title>Improved high-quality draft of Thermaerobacter subterraneus C21, DSM 13965.</title>
        <authorList>
            <consortium name="DOE Joint Genome Institute"/>
            <person name="Eisen J."/>
            <person name="Huntemann M."/>
            <person name="Wei C.-L."/>
            <person name="Han J."/>
            <person name="Detter J.C."/>
            <person name="Han C."/>
            <person name="Tapia R."/>
            <person name="Chen A."/>
            <person name="Kyrpides N."/>
            <person name="Mavromatis K."/>
            <person name="Markowitz V."/>
            <person name="Szeto E."/>
            <person name="Ivanova N."/>
            <person name="Mikhailova N."/>
            <person name="Ovchinnikova G."/>
            <person name="Pagani I."/>
            <person name="Pati A."/>
            <person name="Goodwin L."/>
            <person name="Nordberg H.P."/>
            <person name="Cantor M.N."/>
            <person name="Hua S.X."/>
            <person name="Woyke T."/>
            <person name="Eisen J."/>
            <person name="Klenk H.-P."/>
        </authorList>
    </citation>
    <scope>NUCLEOTIDE SEQUENCE [LARGE SCALE GENOMIC DNA]</scope>
    <source>
        <strain evidence="5">DSM 13965</strain>
    </source>
</reference>
<reference evidence="5" key="1">
    <citation type="submission" date="2010-10" db="EMBL/GenBank/DDBJ databases">
        <authorList>
            <consortium name="US DOE Joint Genome Institute (JGI-PGF)"/>
            <person name="Lucas S."/>
            <person name="Copeland A."/>
            <person name="Lapidus A."/>
            <person name="Bruce D."/>
            <person name="Goodwin L."/>
            <person name="Pitluck S."/>
            <person name="Kyrpides N."/>
            <person name="Mavromatis K."/>
            <person name="Detter J.C."/>
            <person name="Han C."/>
            <person name="Land M."/>
            <person name="Hauser L."/>
            <person name="Markowitz V."/>
            <person name="Cheng J.-F."/>
            <person name="Hugenholtz P."/>
            <person name="Woyke T."/>
            <person name="Wu D."/>
            <person name="Pukall R."/>
            <person name="Wahrenburg C."/>
            <person name="Brambilla E."/>
            <person name="Klenk H.-P."/>
            <person name="Eisen J.A."/>
        </authorList>
    </citation>
    <scope>NUCLEOTIDE SEQUENCE [LARGE SCALE GENOMIC DNA]</scope>
    <source>
        <strain evidence="5">DSM 13965</strain>
    </source>
</reference>
<evidence type="ECO:0000256" key="3">
    <source>
        <dbReference type="ARBA" id="ARBA00023125"/>
    </source>
</evidence>
<keyword evidence="6" id="KW-1185">Reference proteome</keyword>
<keyword evidence="2" id="KW-0226">DNA condensation</keyword>
<dbReference type="FunFam" id="4.10.520.10:FF:000001">
    <property type="entry name" value="DNA-binding protein HU"/>
    <property type="match status" value="1"/>
</dbReference>
<dbReference type="GO" id="GO:1990103">
    <property type="term" value="C:DnaA-HU complex"/>
    <property type="evidence" value="ECO:0007669"/>
    <property type="project" value="UniProtKB-ARBA"/>
</dbReference>
<gene>
    <name evidence="5" type="ORF">ThesuDRAFT_00408</name>
</gene>
<dbReference type="GO" id="GO:0030261">
    <property type="term" value="P:chromosome condensation"/>
    <property type="evidence" value="ECO:0007669"/>
    <property type="project" value="UniProtKB-KW"/>
</dbReference>
<dbReference type="InterPro" id="IPR000119">
    <property type="entry name" value="Hist_DNA-bd"/>
</dbReference>
<dbReference type="PANTHER" id="PTHR33175:SF3">
    <property type="entry name" value="DNA-BINDING PROTEIN HU-BETA"/>
    <property type="match status" value="1"/>
</dbReference>
<dbReference type="GO" id="GO:0006270">
    <property type="term" value="P:DNA replication initiation"/>
    <property type="evidence" value="ECO:0007669"/>
    <property type="project" value="UniProtKB-ARBA"/>
</dbReference>
<dbReference type="CDD" id="cd13831">
    <property type="entry name" value="HU"/>
    <property type="match status" value="1"/>
</dbReference>
<dbReference type="STRING" id="867903.ThesuDRAFT_00408"/>
<dbReference type="GO" id="GO:0003677">
    <property type="term" value="F:DNA binding"/>
    <property type="evidence" value="ECO:0007669"/>
    <property type="project" value="UniProtKB-KW"/>
</dbReference>
<dbReference type="InterPro" id="IPR020816">
    <property type="entry name" value="Histone-like_DNA-bd_CS"/>
</dbReference>
<dbReference type="eggNOG" id="COG0776">
    <property type="taxonomic scope" value="Bacteria"/>
</dbReference>
<dbReference type="Gene3D" id="4.10.520.10">
    <property type="entry name" value="IHF-like DNA-binding proteins"/>
    <property type="match status" value="1"/>
</dbReference>
<dbReference type="SMART" id="SM00411">
    <property type="entry name" value="BHL"/>
    <property type="match status" value="1"/>
</dbReference>
<dbReference type="InterPro" id="IPR010992">
    <property type="entry name" value="IHF-like_DNA-bd_dom_sf"/>
</dbReference>
<dbReference type="SUPFAM" id="SSF47729">
    <property type="entry name" value="IHF-like DNA-binding proteins"/>
    <property type="match status" value="1"/>
</dbReference>
<accession>K6PP77</accession>
<dbReference type="GO" id="GO:1990178">
    <property type="term" value="C:HU-DNA complex"/>
    <property type="evidence" value="ECO:0007669"/>
    <property type="project" value="UniProtKB-ARBA"/>
</dbReference>
<evidence type="ECO:0000313" key="5">
    <source>
        <dbReference type="EMBL" id="EKP94717.1"/>
    </source>
</evidence>
<sequence length="90" mass="9810">MNKPELVNAIAEKTGLNKKDSERAVNAFVESISEALARGDKVSLVGFGTFEVRTRQARTGRNPRTGQTLTIPAAKVPAFKPGKQLRDMVK</sequence>
<evidence type="ECO:0000256" key="4">
    <source>
        <dbReference type="RuleBase" id="RU003939"/>
    </source>
</evidence>
<dbReference type="GO" id="GO:0030527">
    <property type="term" value="F:structural constituent of chromatin"/>
    <property type="evidence" value="ECO:0007669"/>
    <property type="project" value="InterPro"/>
</dbReference>
<comment type="similarity">
    <text evidence="1 4">Belongs to the bacterial histone-like protein family.</text>
</comment>
<dbReference type="RefSeq" id="WP_006902696.1">
    <property type="nucleotide sequence ID" value="NZ_JH976535.1"/>
</dbReference>
<protein>
    <submittedName>
        <fullName evidence="5">Bacterial nucleoid DNA-binding protein</fullName>
    </submittedName>
</protein>
<dbReference type="Pfam" id="PF00216">
    <property type="entry name" value="Bac_DNA_binding"/>
    <property type="match status" value="1"/>
</dbReference>
<dbReference type="GO" id="GO:0005829">
    <property type="term" value="C:cytosol"/>
    <property type="evidence" value="ECO:0007669"/>
    <property type="project" value="TreeGrafter"/>
</dbReference>
<dbReference type="EMBL" id="AENY02000002">
    <property type="protein sequence ID" value="EKP94717.1"/>
    <property type="molecule type" value="Genomic_DNA"/>
</dbReference>
<evidence type="ECO:0000313" key="6">
    <source>
        <dbReference type="Proteomes" id="UP000005710"/>
    </source>
</evidence>
<evidence type="ECO:0000256" key="2">
    <source>
        <dbReference type="ARBA" id="ARBA00023067"/>
    </source>
</evidence>
<dbReference type="PRINTS" id="PR01727">
    <property type="entry name" value="DNABINDINGHU"/>
</dbReference>
<comment type="caution">
    <text evidence="5">The sequence shown here is derived from an EMBL/GenBank/DDBJ whole genome shotgun (WGS) entry which is preliminary data.</text>
</comment>
<dbReference type="GO" id="GO:0010467">
    <property type="term" value="P:gene expression"/>
    <property type="evidence" value="ECO:0007669"/>
    <property type="project" value="UniProtKB-ARBA"/>
</dbReference>
<dbReference type="GO" id="GO:0042802">
    <property type="term" value="F:identical protein binding"/>
    <property type="evidence" value="ECO:0007669"/>
    <property type="project" value="UniProtKB-ARBA"/>
</dbReference>
<organism evidence="5 6">
    <name type="scientific">Thermaerobacter subterraneus DSM 13965</name>
    <dbReference type="NCBI Taxonomy" id="867903"/>
    <lineage>
        <taxon>Bacteria</taxon>
        <taxon>Bacillati</taxon>
        <taxon>Bacillota</taxon>
        <taxon>Clostridia</taxon>
        <taxon>Eubacteriales</taxon>
        <taxon>Clostridiales Family XVII. Incertae Sedis</taxon>
        <taxon>Thermaerobacter</taxon>
    </lineage>
</organism>
<keyword evidence="3 5" id="KW-0238">DNA-binding</keyword>
<dbReference type="AlphaFoldDB" id="K6PP77"/>